<name>A0A9W7WHX2_TRIRA</name>
<evidence type="ECO:0000313" key="14">
    <source>
        <dbReference type="EMBL" id="KAI7799695.1"/>
    </source>
</evidence>
<accession>A0A9W7WHX2</accession>
<dbReference type="Pfam" id="PF14772">
    <property type="entry name" value="NYD-SP28"/>
    <property type="match status" value="1"/>
</dbReference>
<dbReference type="EMBL" id="JAFHDT010000015">
    <property type="protein sequence ID" value="KAI7799695.1"/>
    <property type="molecule type" value="Genomic_DNA"/>
</dbReference>
<evidence type="ECO:0000256" key="11">
    <source>
        <dbReference type="SAM" id="MobiDB-lite"/>
    </source>
</evidence>
<dbReference type="PANTHER" id="PTHR21625">
    <property type="entry name" value="NYD-SP28 PROTEIN"/>
    <property type="match status" value="1"/>
</dbReference>
<feature type="coiled-coil region" evidence="10">
    <location>
        <begin position="181"/>
        <end position="215"/>
    </location>
</feature>
<evidence type="ECO:0000259" key="12">
    <source>
        <dbReference type="Pfam" id="PF14772"/>
    </source>
</evidence>
<keyword evidence="7" id="KW-0966">Cell projection</keyword>
<dbReference type="GO" id="GO:0060285">
    <property type="term" value="P:cilium-dependent cell motility"/>
    <property type="evidence" value="ECO:0007669"/>
    <property type="project" value="TreeGrafter"/>
</dbReference>
<evidence type="ECO:0000256" key="8">
    <source>
        <dbReference type="ARBA" id="ARBA00031554"/>
    </source>
</evidence>
<feature type="region of interest" description="Disordered" evidence="11">
    <location>
        <begin position="95"/>
        <end position="122"/>
    </location>
</feature>
<evidence type="ECO:0000256" key="7">
    <source>
        <dbReference type="ARBA" id="ARBA00023273"/>
    </source>
</evidence>
<keyword evidence="4" id="KW-0282">Flagellum</keyword>
<keyword evidence="5 10" id="KW-0175">Coiled coil</keyword>
<dbReference type="InterPro" id="IPR039505">
    <property type="entry name" value="DRC1/2_N"/>
</dbReference>
<dbReference type="PANTHER" id="PTHR21625:SF1">
    <property type="entry name" value="DYNEIN REGULATORY COMPLEX PROTEIN 1"/>
    <property type="match status" value="1"/>
</dbReference>
<evidence type="ECO:0000256" key="5">
    <source>
        <dbReference type="ARBA" id="ARBA00023054"/>
    </source>
</evidence>
<comment type="caution">
    <text evidence="14">The sequence shown here is derived from an EMBL/GenBank/DDBJ whole genome shotgun (WGS) entry which is preliminary data.</text>
</comment>
<protein>
    <recommendedName>
        <fullName evidence="3">Dynein regulatory complex protein 1</fullName>
    </recommendedName>
    <alternativeName>
        <fullName evidence="8">Coiled-coil domain-containing protein 164</fullName>
    </alternativeName>
</protein>
<reference evidence="14" key="1">
    <citation type="submission" date="2021-02" db="EMBL/GenBank/DDBJ databases">
        <title>Comparative genomics reveals that relaxation of natural selection precedes convergent phenotypic evolution of cavefish.</title>
        <authorList>
            <person name="Peng Z."/>
        </authorList>
    </citation>
    <scope>NUCLEOTIDE SEQUENCE</scope>
    <source>
        <tissue evidence="14">Muscle</tissue>
    </source>
</reference>
<feature type="domain" description="Dynein regulatory complex protein 1/2 N-terminal" evidence="12">
    <location>
        <begin position="90"/>
        <end position="190"/>
    </location>
</feature>
<comment type="subcellular location">
    <subcellularLocation>
        <location evidence="1">Cytoplasm</location>
        <location evidence="1">Cytoskeleton</location>
        <location evidence="1">Flagellum axoneme</location>
    </subcellularLocation>
</comment>
<comment type="similarity">
    <text evidence="2">Belongs to the DRC1 family.</text>
</comment>
<gene>
    <name evidence="14" type="ORF">IRJ41_009500</name>
</gene>
<dbReference type="GO" id="GO:0003352">
    <property type="term" value="P:regulation of cilium movement"/>
    <property type="evidence" value="ECO:0007669"/>
    <property type="project" value="TreeGrafter"/>
</dbReference>
<keyword evidence="6" id="KW-0969">Cilium</keyword>
<feature type="coiled-coil region" evidence="10">
    <location>
        <begin position="325"/>
        <end position="377"/>
    </location>
</feature>
<evidence type="ECO:0000256" key="10">
    <source>
        <dbReference type="SAM" id="Coils"/>
    </source>
</evidence>
<dbReference type="Proteomes" id="UP001059041">
    <property type="component" value="Linkage Group LG15"/>
</dbReference>
<feature type="domain" description="Dynein regulatory complex protein 1 C-terminal" evidence="13">
    <location>
        <begin position="615"/>
        <end position="673"/>
    </location>
</feature>
<dbReference type="GO" id="GO:0005858">
    <property type="term" value="C:axonemal dynein complex"/>
    <property type="evidence" value="ECO:0007669"/>
    <property type="project" value="InterPro"/>
</dbReference>
<evidence type="ECO:0000259" key="13">
    <source>
        <dbReference type="Pfam" id="PF14775"/>
    </source>
</evidence>
<evidence type="ECO:0000256" key="2">
    <source>
        <dbReference type="ARBA" id="ARBA00009688"/>
    </source>
</evidence>
<evidence type="ECO:0000256" key="3">
    <source>
        <dbReference type="ARBA" id="ARBA00013815"/>
    </source>
</evidence>
<evidence type="ECO:0000313" key="15">
    <source>
        <dbReference type="Proteomes" id="UP001059041"/>
    </source>
</evidence>
<organism evidence="14 15">
    <name type="scientific">Triplophysa rosa</name>
    <name type="common">Cave loach</name>
    <dbReference type="NCBI Taxonomy" id="992332"/>
    <lineage>
        <taxon>Eukaryota</taxon>
        <taxon>Metazoa</taxon>
        <taxon>Chordata</taxon>
        <taxon>Craniata</taxon>
        <taxon>Vertebrata</taxon>
        <taxon>Euteleostomi</taxon>
        <taxon>Actinopterygii</taxon>
        <taxon>Neopterygii</taxon>
        <taxon>Teleostei</taxon>
        <taxon>Ostariophysi</taxon>
        <taxon>Cypriniformes</taxon>
        <taxon>Nemacheilidae</taxon>
        <taxon>Triplophysa</taxon>
    </lineage>
</organism>
<evidence type="ECO:0000256" key="1">
    <source>
        <dbReference type="ARBA" id="ARBA00004611"/>
    </source>
</evidence>
<dbReference type="AlphaFoldDB" id="A0A9W7WHX2"/>
<evidence type="ECO:0000256" key="4">
    <source>
        <dbReference type="ARBA" id="ARBA00022846"/>
    </source>
</evidence>
<evidence type="ECO:0000256" key="6">
    <source>
        <dbReference type="ARBA" id="ARBA00023069"/>
    </source>
</evidence>
<comment type="function">
    <text evidence="9">Component of the nexin-dynein regulatory complex (N-DRC) a key regulator of ciliary/flagellar motility which maintains the alignment and integrity of the distal axoneme and regulates microtubule sliding in motile axonemes. Plays a critical role in the assembly of N-DRC and also stabilizes the assembly of multiple inner dynein arms and radial spokes. Coassembles with CCDC65/DRC2 to form a central scaffold needed for assembly of the N-DRC and its attachment to the outer doublet microtubules.</text>
</comment>
<keyword evidence="15" id="KW-1185">Reference proteome</keyword>
<feature type="compositionally biased region" description="Basic and acidic residues" evidence="11">
    <location>
        <begin position="51"/>
        <end position="73"/>
    </location>
</feature>
<dbReference type="InterPro" id="IPR029440">
    <property type="entry name" value="DRC1_C"/>
</dbReference>
<feature type="region of interest" description="Disordered" evidence="11">
    <location>
        <begin position="1"/>
        <end position="73"/>
    </location>
</feature>
<feature type="compositionally biased region" description="Basic and acidic residues" evidence="11">
    <location>
        <begin position="23"/>
        <end position="41"/>
    </location>
</feature>
<dbReference type="Pfam" id="PF14775">
    <property type="entry name" value="NYD-SP28_assoc"/>
    <property type="match status" value="1"/>
</dbReference>
<dbReference type="InterPro" id="IPR039750">
    <property type="entry name" value="DRC1/DRC2"/>
</dbReference>
<sequence length="688" mass="80429">MHQTEPFAVDEAEPGPSVESDNQEERIKARRLRIAERNEAKKGRKLGQVLQRKETIKEEKRESQKEVELSERHMEKLKSDGLELVTNILVATDARESNRRTDEEEANRLRREKLENEARSSQEKYEEITHKWTEAKMKQTPLDLRDALNSQQQLCNQITDDKNKLINDLQQELKASDDRYVKDLRKEAKDTDLLIERMEEQISSLKKSYREKLHQIENSFGDERRTLLAKNRKKWEQQMKERCDKELKNMMQSLSLMEEHEDLLHKLRTQTAEEYNTDKIKLDTEVQNSRMKVQEMKFSCHLNQEKLDDKFTTLKKREEENTILKSQLKRKLIRTQDAVNNLKSKCSEQEKETKLENQSLSKDYTHLNQQYKDMQKKARHFAALDMERYEKVWLMNEAEVKNLAHRALEVDRLIHEQQLGLAWDSPPLDFMERFGPIRSEQRAFRTAGQAAADALKEEQEEESGVMEGSENTAGGVNRRIVKNILELLCDETGFLVDSKLQTLLSCLEKSEQSLVKLDAVFSAVGIESEEDVYRMTEFFMKYKQLGREQRDQEAEEGDSDRSESEAEPIDLIDPNEILLALKDFTAQNCRPRGVWDSQHSSVLELNMRDDSKDAAYWESLANVIPESKLKLWAALDTALNEYHAVLAERAELLVETQSVKQQNTELRNLLHQYTTSKANSELDIHPTR</sequence>
<evidence type="ECO:0000256" key="9">
    <source>
        <dbReference type="ARBA" id="ARBA00046115"/>
    </source>
</evidence>
<dbReference type="GO" id="GO:0070286">
    <property type="term" value="P:axonemal dynein complex assembly"/>
    <property type="evidence" value="ECO:0007669"/>
    <property type="project" value="InterPro"/>
</dbReference>
<proteinExistence type="inferred from homology"/>